<dbReference type="SUPFAM" id="SSF54593">
    <property type="entry name" value="Glyoxalase/Bleomycin resistance protein/Dihydroxybiphenyl dioxygenase"/>
    <property type="match status" value="2"/>
</dbReference>
<feature type="domain" description="VOC" evidence="1">
    <location>
        <begin position="136"/>
        <end position="264"/>
    </location>
</feature>
<dbReference type="InterPro" id="IPR052164">
    <property type="entry name" value="Anthracycline_SecMetBiosynth"/>
</dbReference>
<evidence type="ECO:0000259" key="1">
    <source>
        <dbReference type="PROSITE" id="PS51819"/>
    </source>
</evidence>
<dbReference type="PANTHER" id="PTHR33993">
    <property type="entry name" value="GLYOXALASE-RELATED"/>
    <property type="match status" value="1"/>
</dbReference>
<proteinExistence type="predicted"/>
<dbReference type="InterPro" id="IPR037523">
    <property type="entry name" value="VOC_core"/>
</dbReference>
<sequence length="267" mass="28400">MSSVPPGTPCWADLATPGLTDARRFYSELFGWTTRIAPQPEAAGYTTFLLDGRAVAGAGPPAAADQVPIWSTYVATDHADLVTTRVEAAGGQVLVAPFDVFDQGRMAVFADPAGAVFSVWQPMAHPGAELFDVPGAMSWNELVTPDPEGAKVFYELVFGWRPEEEQPAMPVTPATGGDFDRTSYTGWRCGERIVGGMTPPLSDDFPTDLPAYWAVYFAVCDADATAARAAELGGSVLVPPRHTPQGRLAALCDPQGALFSVIARPPR</sequence>
<name>A0A7D5YGL4_9ACTN</name>
<dbReference type="EMBL" id="CP058905">
    <property type="protein sequence ID" value="QLJ98916.1"/>
    <property type="molecule type" value="Genomic_DNA"/>
</dbReference>
<dbReference type="InterPro" id="IPR029068">
    <property type="entry name" value="Glyas_Bleomycin-R_OHBP_Dase"/>
</dbReference>
<dbReference type="PANTHER" id="PTHR33993:SF14">
    <property type="entry name" value="GB|AAF24581.1"/>
    <property type="match status" value="1"/>
</dbReference>
<dbReference type="CDD" id="cd07247">
    <property type="entry name" value="SgaA_N_like"/>
    <property type="match status" value="2"/>
</dbReference>
<feature type="domain" description="VOC" evidence="1">
    <location>
        <begin position="8"/>
        <end position="122"/>
    </location>
</feature>
<dbReference type="InterPro" id="IPR004360">
    <property type="entry name" value="Glyas_Fos-R_dOase_dom"/>
</dbReference>
<protein>
    <submittedName>
        <fullName evidence="2">VOC family protein</fullName>
    </submittedName>
</protein>
<gene>
    <name evidence="2" type="ORF">HZU44_01505</name>
</gene>
<dbReference type="Gene3D" id="3.10.180.10">
    <property type="entry name" value="2,3-Dihydroxybiphenyl 1,2-Dioxygenase, domain 1"/>
    <property type="match status" value="2"/>
</dbReference>
<accession>A0A7D5YGL4</accession>
<dbReference type="Pfam" id="PF00903">
    <property type="entry name" value="Glyoxalase"/>
    <property type="match status" value="2"/>
</dbReference>
<dbReference type="AlphaFoldDB" id="A0A7D5YGL4"/>
<dbReference type="PROSITE" id="PS51819">
    <property type="entry name" value="VOC"/>
    <property type="match status" value="2"/>
</dbReference>
<reference evidence="2" key="1">
    <citation type="submission" date="2020-08" db="EMBL/GenBank/DDBJ databases">
        <title>A bifunctional nitrone conjugated secondary metabolite targeting the ribosome.</title>
        <authorList>
            <person name="Limbrick E.M."/>
            <person name="Graf M."/>
            <person name="Derewacz D.K."/>
            <person name="Nguyen F."/>
            <person name="Spraggins J.M."/>
            <person name="Wieland M."/>
            <person name="Ynigez-Gutierrez A.E."/>
            <person name="Reisman B.J."/>
            <person name="Zinshteyn B."/>
            <person name="McCulloch K."/>
            <person name="Iverson T.M."/>
            <person name="Green R."/>
            <person name="Wilson D.N."/>
            <person name="Bachmann B.O."/>
        </authorList>
    </citation>
    <scope>NUCLEOTIDE SEQUENCE</scope>
    <source>
        <strain evidence="2">Africana</strain>
    </source>
</reference>
<organism evidence="2">
    <name type="scientific">Micromonospora carbonacea</name>
    <dbReference type="NCBI Taxonomy" id="47853"/>
    <lineage>
        <taxon>Bacteria</taxon>
        <taxon>Bacillati</taxon>
        <taxon>Actinomycetota</taxon>
        <taxon>Actinomycetes</taxon>
        <taxon>Micromonosporales</taxon>
        <taxon>Micromonosporaceae</taxon>
        <taxon>Micromonospora</taxon>
    </lineage>
</organism>
<evidence type="ECO:0000313" key="2">
    <source>
        <dbReference type="EMBL" id="QLJ98916.1"/>
    </source>
</evidence>